<gene>
    <name evidence="10" type="ORF">PPENT_87.1.T1170044</name>
</gene>
<evidence type="ECO:0000256" key="8">
    <source>
        <dbReference type="SAM" id="MobiDB-lite"/>
    </source>
</evidence>
<feature type="repeat" description="TPR" evidence="7">
    <location>
        <begin position="271"/>
        <end position="304"/>
    </location>
</feature>
<dbReference type="PANTHER" id="PTHR44858">
    <property type="entry name" value="TETRATRICOPEPTIDE REPEAT PROTEIN 6"/>
    <property type="match status" value="1"/>
</dbReference>
<feature type="domain" description="MYND-type" evidence="9">
    <location>
        <begin position="8"/>
        <end position="44"/>
    </location>
</feature>
<dbReference type="PROSITE" id="PS50005">
    <property type="entry name" value="TPR"/>
    <property type="match status" value="4"/>
</dbReference>
<dbReference type="Pfam" id="PF13432">
    <property type="entry name" value="TPR_16"/>
    <property type="match status" value="1"/>
</dbReference>
<dbReference type="InterPro" id="IPR002893">
    <property type="entry name" value="Znf_MYND"/>
</dbReference>
<evidence type="ECO:0000256" key="1">
    <source>
        <dbReference type="ARBA" id="ARBA00022723"/>
    </source>
</evidence>
<evidence type="ECO:0000256" key="2">
    <source>
        <dbReference type="ARBA" id="ARBA00022737"/>
    </source>
</evidence>
<protein>
    <recommendedName>
        <fullName evidence="9">MYND-type domain-containing protein</fullName>
    </recommendedName>
</protein>
<dbReference type="PROSITE" id="PS50293">
    <property type="entry name" value="TPR_REGION"/>
    <property type="match status" value="1"/>
</dbReference>
<accession>A0A8S1XB34</accession>
<keyword evidence="4 7" id="KW-0802">TPR repeat</keyword>
<evidence type="ECO:0000256" key="5">
    <source>
        <dbReference type="ARBA" id="ARBA00022833"/>
    </source>
</evidence>
<evidence type="ECO:0000256" key="7">
    <source>
        <dbReference type="PROSITE-ProRule" id="PRU00339"/>
    </source>
</evidence>
<feature type="repeat" description="TPR" evidence="7">
    <location>
        <begin position="230"/>
        <end position="263"/>
    </location>
</feature>
<dbReference type="InterPro" id="IPR019734">
    <property type="entry name" value="TPR_rpt"/>
</dbReference>
<feature type="repeat" description="TPR" evidence="7">
    <location>
        <begin position="786"/>
        <end position="819"/>
    </location>
</feature>
<reference evidence="10" key="1">
    <citation type="submission" date="2021-01" db="EMBL/GenBank/DDBJ databases">
        <authorList>
            <consortium name="Genoscope - CEA"/>
            <person name="William W."/>
        </authorList>
    </citation>
    <scope>NUCLEOTIDE SEQUENCE</scope>
</reference>
<dbReference type="SMART" id="SM00028">
    <property type="entry name" value="TPR"/>
    <property type="match status" value="14"/>
</dbReference>
<keyword evidence="1" id="KW-0479">Metal-binding</keyword>
<keyword evidence="2" id="KW-0677">Repeat</keyword>
<dbReference type="EMBL" id="CAJJDO010000117">
    <property type="protein sequence ID" value="CAD8198001.1"/>
    <property type="molecule type" value="Genomic_DNA"/>
</dbReference>
<evidence type="ECO:0000313" key="10">
    <source>
        <dbReference type="EMBL" id="CAD8198001.1"/>
    </source>
</evidence>
<feature type="repeat" description="TPR" evidence="7">
    <location>
        <begin position="1268"/>
        <end position="1301"/>
    </location>
</feature>
<keyword evidence="11" id="KW-1185">Reference proteome</keyword>
<dbReference type="PROSITE" id="PS50865">
    <property type="entry name" value="ZF_MYND_2"/>
    <property type="match status" value="1"/>
</dbReference>
<dbReference type="Pfam" id="PF01753">
    <property type="entry name" value="zf-MYND"/>
    <property type="match status" value="1"/>
</dbReference>
<feature type="region of interest" description="Disordered" evidence="8">
    <location>
        <begin position="396"/>
        <end position="418"/>
    </location>
</feature>
<organism evidence="10 11">
    <name type="scientific">Paramecium pentaurelia</name>
    <dbReference type="NCBI Taxonomy" id="43138"/>
    <lineage>
        <taxon>Eukaryota</taxon>
        <taxon>Sar</taxon>
        <taxon>Alveolata</taxon>
        <taxon>Ciliophora</taxon>
        <taxon>Intramacronucleata</taxon>
        <taxon>Oligohymenophorea</taxon>
        <taxon>Peniculida</taxon>
        <taxon>Parameciidae</taxon>
        <taxon>Paramecium</taxon>
    </lineage>
</organism>
<proteinExistence type="predicted"/>
<dbReference type="Proteomes" id="UP000689195">
    <property type="component" value="Unassembled WGS sequence"/>
</dbReference>
<keyword evidence="5" id="KW-0862">Zinc</keyword>
<dbReference type="PROSITE" id="PS01360">
    <property type="entry name" value="ZF_MYND_1"/>
    <property type="match status" value="1"/>
</dbReference>
<evidence type="ECO:0000256" key="4">
    <source>
        <dbReference type="ARBA" id="ARBA00022803"/>
    </source>
</evidence>
<dbReference type="Pfam" id="PF13181">
    <property type="entry name" value="TPR_8"/>
    <property type="match status" value="1"/>
</dbReference>
<dbReference type="InterPro" id="IPR050498">
    <property type="entry name" value="Ycf3"/>
</dbReference>
<evidence type="ECO:0000256" key="6">
    <source>
        <dbReference type="PROSITE-ProRule" id="PRU00134"/>
    </source>
</evidence>
<dbReference type="Pfam" id="PF13424">
    <property type="entry name" value="TPR_12"/>
    <property type="match status" value="1"/>
</dbReference>
<sequence>MQNKSNSCAVCSLKTTFGCSQCKSVFYCSVEHQRQHWTIHQSSCQSLKNQDNKLIDDTISKSPASKPQKFEIQQTAQPKSDKKLIMNERDILIEDHDRYRQISIRLLSQRDYQDAIQQIKKTIEFASKLELIGGKEDTYEKIADQMLLVRAQIKLLDLETARKTLIQIFEQVKLLTQTSLKNDQVKVSNILKVMAQLFYETGDQRQCELAYVEYTLMIEKCYGEDNNSTGNAYFLVGTFYLQHKHYTQALACFKRALNIRSNINPNLESVSDCWYNMGVIYKQQNKKDQAIDFLEKALKLRRQIIGQNSLQAAVCLETLGKLHIQYNEYQNAYSRLQECFNIRKQLLKNPQHQDIERVSKLIQILYQKLQDQNYNKQNSTLQATILENNFNRVLEMEESEKQEKSNSSPSRKRSQLKTDQKLSQLLNISSNLLESFSIDQLIQLKLLQQELVKYKNRQEQQQIIIDSQFMNTLSSIQYNLLREQNPQVFQLLQINKPDEQQSEYESESKPSIDQKMQASNQDDYIFNRAFTKDCPTPRKLSEIIKLKFITIKLMQKKEVIQERRPLLFIQLNNDYCQLQIIYITMSLQPRLSPKNYKKYSIFNDSINIRTSRNTSFDYEFQKRRNSNIRFKNSGSVLRGSKASDFMGNLIAHFQYGQNAFREKNLIEAIKYYNECILIDSLHIPSRYMLGVCHFSQNQYEKCIKELKFVKEQQPNYNKNVYIILALGYKKLMQLDWSIRTLDECLQFYPQCYDALIFKGKLELKLRRFQDCEQTFKSAIKINSKRSTGYHYLGDCQRLQNNLDQAIKNYQIALQFDTSDKSKLNILKMSICLYEMANYNQALQMIDQYLSQDEQSSEANKLKGQILYKLGEKQESQLYYEQAIQNNNSRNAVSKAMIEISKFKIESKDFYSLYHTLLRVEFLDVDKQQLQPYIQFSEAIVCLMKKNYIQADEAFKNLQQLDIPLVIQEIYHSYIGYLNMMLNNFEQALKDFRKNKSLPYNQIICEGIINFNSFEIAYSKFDQALSYNQIDPNMYKAILLIKEGLKQENSDYVNNSLQCLIRAQQQNQNNSQLMYLKSLAYMLMDNVEDAYKEILTTIEKADENLADHYYLKGLILALNGDILNAVQDFSVCLGIDDQYQKAYLQRSKCYSYLGEMQSAFDDMNSYIQFVDDFLSAGNLLYNSKMYEEAYKTYKQEPNLTIEHIQQIAICLFQLEQFDGEEFKEFIRDKPFDQNMILAYQQILKYEYDSAILTLQKKVDSQSSFFFNKQYLHQYKGICYLYLQKYQEAIQEFERCIQQTKSDTLIYITNYNIMFCWMMLKKFKYSHTQLEQLIKISEQKHVLLTIRNLLIDQTEFTLSDNPQGIEIMLADTIKLQPFVSTQYTIYPYFSLPIAKPKDITPQFDFKIIESLNPQSIECRPEAPWIRRNENGVLFTDNLQQCELSQTENSSPEN</sequence>
<dbReference type="GO" id="GO:0008270">
    <property type="term" value="F:zinc ion binding"/>
    <property type="evidence" value="ECO:0007669"/>
    <property type="project" value="UniProtKB-KW"/>
</dbReference>
<evidence type="ECO:0000256" key="3">
    <source>
        <dbReference type="ARBA" id="ARBA00022771"/>
    </source>
</evidence>
<keyword evidence="3 6" id="KW-0863">Zinc-finger</keyword>
<evidence type="ECO:0000313" key="11">
    <source>
        <dbReference type="Proteomes" id="UP000689195"/>
    </source>
</evidence>
<dbReference type="OrthoDB" id="311246at2759"/>
<evidence type="ECO:0000259" key="9">
    <source>
        <dbReference type="PROSITE" id="PS50865"/>
    </source>
</evidence>
<comment type="caution">
    <text evidence="10">The sequence shown here is derived from an EMBL/GenBank/DDBJ whole genome shotgun (WGS) entry which is preliminary data.</text>
</comment>
<dbReference type="PANTHER" id="PTHR44858:SF1">
    <property type="entry name" value="UDP-N-ACETYLGLUCOSAMINE--PEPTIDE N-ACETYLGLUCOSAMINYLTRANSFERASE SPINDLY-RELATED"/>
    <property type="match status" value="1"/>
</dbReference>
<name>A0A8S1XB34_9CILI</name>